<dbReference type="FunFam" id="3.40.50.720:FF:000084">
    <property type="entry name" value="Short-chain dehydrogenase reductase"/>
    <property type="match status" value="1"/>
</dbReference>
<dbReference type="AlphaFoldDB" id="A0A1I1C2U6"/>
<dbReference type="SUPFAM" id="SSF51735">
    <property type="entry name" value="NAD(P)-binding Rossmann-fold domains"/>
    <property type="match status" value="1"/>
</dbReference>
<dbReference type="EMBL" id="FOKG01000019">
    <property type="protein sequence ID" value="SFB56346.1"/>
    <property type="molecule type" value="Genomic_DNA"/>
</dbReference>
<evidence type="ECO:0000313" key="4">
    <source>
        <dbReference type="Proteomes" id="UP000243799"/>
    </source>
</evidence>
<gene>
    <name evidence="3" type="ORF">SAMN05216266_119131</name>
</gene>
<dbReference type="InterPro" id="IPR020904">
    <property type="entry name" value="Sc_DH/Rdtase_CS"/>
</dbReference>
<dbReference type="Proteomes" id="UP000243799">
    <property type="component" value="Unassembled WGS sequence"/>
</dbReference>
<dbReference type="CDD" id="cd05233">
    <property type="entry name" value="SDR_c"/>
    <property type="match status" value="1"/>
</dbReference>
<comment type="similarity">
    <text evidence="1">Belongs to the short-chain dehydrogenases/reductases (SDR) family.</text>
</comment>
<evidence type="ECO:0000256" key="2">
    <source>
        <dbReference type="ARBA" id="ARBA00023002"/>
    </source>
</evidence>
<protein>
    <submittedName>
        <fullName evidence="3">NAD(P)-dependent dehydrogenase, short-chain alcohol dehydrogenase family</fullName>
    </submittedName>
</protein>
<dbReference type="Gene3D" id="3.40.50.720">
    <property type="entry name" value="NAD(P)-binding Rossmann-like Domain"/>
    <property type="match status" value="1"/>
</dbReference>
<organism evidence="3 4">
    <name type="scientific">Amycolatopsis marina</name>
    <dbReference type="NCBI Taxonomy" id="490629"/>
    <lineage>
        <taxon>Bacteria</taxon>
        <taxon>Bacillati</taxon>
        <taxon>Actinomycetota</taxon>
        <taxon>Actinomycetes</taxon>
        <taxon>Pseudonocardiales</taxon>
        <taxon>Pseudonocardiaceae</taxon>
        <taxon>Amycolatopsis</taxon>
    </lineage>
</organism>
<dbReference type="NCBIfam" id="NF005559">
    <property type="entry name" value="PRK07231.1"/>
    <property type="match status" value="1"/>
</dbReference>
<accession>A0A1I1C2U6</accession>
<evidence type="ECO:0000313" key="3">
    <source>
        <dbReference type="EMBL" id="SFB56346.1"/>
    </source>
</evidence>
<dbReference type="InterPro" id="IPR036291">
    <property type="entry name" value="NAD(P)-bd_dom_sf"/>
</dbReference>
<proteinExistence type="inferred from homology"/>
<dbReference type="GO" id="GO:0016491">
    <property type="term" value="F:oxidoreductase activity"/>
    <property type="evidence" value="ECO:0007669"/>
    <property type="project" value="UniProtKB-KW"/>
</dbReference>
<dbReference type="PRINTS" id="PR00081">
    <property type="entry name" value="GDHRDH"/>
</dbReference>
<dbReference type="PANTHER" id="PTHR43943:SF2">
    <property type="entry name" value="DEHYDROGENASE_REDUCTASE 4"/>
    <property type="match status" value="1"/>
</dbReference>
<dbReference type="Pfam" id="PF13561">
    <property type="entry name" value="adh_short_C2"/>
    <property type="match status" value="1"/>
</dbReference>
<dbReference type="PRINTS" id="PR00080">
    <property type="entry name" value="SDRFAMILY"/>
</dbReference>
<name>A0A1I1C2U6_9PSEU</name>
<evidence type="ECO:0000256" key="1">
    <source>
        <dbReference type="ARBA" id="ARBA00006484"/>
    </source>
</evidence>
<dbReference type="PROSITE" id="PS00061">
    <property type="entry name" value="ADH_SHORT"/>
    <property type="match status" value="1"/>
</dbReference>
<dbReference type="STRING" id="490629.SAMN05216266_119131"/>
<dbReference type="PANTHER" id="PTHR43943">
    <property type="entry name" value="DEHYDROGENASE/REDUCTASE (SDR FAMILY) MEMBER 4"/>
    <property type="match status" value="1"/>
</dbReference>
<keyword evidence="4" id="KW-1185">Reference proteome</keyword>
<dbReference type="InterPro" id="IPR002347">
    <property type="entry name" value="SDR_fam"/>
</dbReference>
<sequence>MTGVNPMDSAGRIPNPTDMLRLDGKVALVTGASRGIGKATAALLARAGARVALVSRSQERLDTAIADIATDTGGDLRCYVANAGDQEQVLATVNAVKADFGRIDILVNNAATNPYFGPLVGLDVARAMKTTQVNVVGPLIWTQSVWDQWMCQHGGAVVNVASLGAYIVEQGAGYYASTKAALVNLTRQFAAELGPGVRVNAIAPGLVKTEMARVLWETKGDDVAAALPLARLGEPEDIAAAVLFLVSGASSWMTGETLVVDGGALSMPLSGMDR</sequence>
<keyword evidence="2" id="KW-0560">Oxidoreductase</keyword>
<reference evidence="4" key="1">
    <citation type="submission" date="2016-10" db="EMBL/GenBank/DDBJ databases">
        <authorList>
            <person name="Varghese N."/>
            <person name="Submissions S."/>
        </authorList>
    </citation>
    <scope>NUCLEOTIDE SEQUENCE [LARGE SCALE GENOMIC DNA]</scope>
    <source>
        <strain evidence="4">CGMCC 4.3568</strain>
    </source>
</reference>